<gene>
    <name evidence="7" type="ORF">K489DRAFT_231727</name>
</gene>
<dbReference type="Pfam" id="PF01124">
    <property type="entry name" value="MAPEG"/>
    <property type="match status" value="1"/>
</dbReference>
<dbReference type="InterPro" id="IPR050997">
    <property type="entry name" value="MAPEG"/>
</dbReference>
<dbReference type="PANTHER" id="PTHR10250:SF26">
    <property type="entry name" value="GLUTATHIONE S-TRANSFERASE 3, MITOCHONDRIAL"/>
    <property type="match status" value="1"/>
</dbReference>
<evidence type="ECO:0000313" key="6">
    <source>
        <dbReference type="Proteomes" id="UP000504637"/>
    </source>
</evidence>
<feature type="transmembrane region" description="Helical" evidence="5">
    <location>
        <begin position="129"/>
        <end position="151"/>
    </location>
</feature>
<keyword evidence="2 5" id="KW-0812">Transmembrane</keyword>
<keyword evidence="3 5" id="KW-1133">Transmembrane helix</keyword>
<evidence type="ECO:0000256" key="2">
    <source>
        <dbReference type="ARBA" id="ARBA00022692"/>
    </source>
</evidence>
<dbReference type="GeneID" id="54357618"/>
<feature type="transmembrane region" description="Helical" evidence="5">
    <location>
        <begin position="12"/>
        <end position="30"/>
    </location>
</feature>
<dbReference type="AlphaFoldDB" id="A0A6J3M5F5"/>
<dbReference type="SUPFAM" id="SSF161084">
    <property type="entry name" value="MAPEG domain-like"/>
    <property type="match status" value="1"/>
</dbReference>
<organism evidence="7">
    <name type="scientific">Dissoconium aciculare CBS 342.82</name>
    <dbReference type="NCBI Taxonomy" id="1314786"/>
    <lineage>
        <taxon>Eukaryota</taxon>
        <taxon>Fungi</taxon>
        <taxon>Dikarya</taxon>
        <taxon>Ascomycota</taxon>
        <taxon>Pezizomycotina</taxon>
        <taxon>Dothideomycetes</taxon>
        <taxon>Dothideomycetidae</taxon>
        <taxon>Mycosphaerellales</taxon>
        <taxon>Dissoconiaceae</taxon>
        <taxon>Dissoconium</taxon>
    </lineage>
</organism>
<reference evidence="7" key="3">
    <citation type="submission" date="2025-08" db="UniProtKB">
        <authorList>
            <consortium name="RefSeq"/>
        </authorList>
    </citation>
    <scope>IDENTIFICATION</scope>
    <source>
        <strain evidence="7">CBS 342.82</strain>
    </source>
</reference>
<evidence type="ECO:0000256" key="5">
    <source>
        <dbReference type="SAM" id="Phobius"/>
    </source>
</evidence>
<dbReference type="InterPro" id="IPR001129">
    <property type="entry name" value="Membr-assoc_MAPEG"/>
</dbReference>
<dbReference type="Proteomes" id="UP000504637">
    <property type="component" value="Unplaced"/>
</dbReference>
<accession>A0A6J3M5F5</accession>
<evidence type="ECO:0000313" key="7">
    <source>
        <dbReference type="RefSeq" id="XP_033459103.1"/>
    </source>
</evidence>
<keyword evidence="4 5" id="KW-0472">Membrane</keyword>
<name>A0A6J3M5F5_9PEZI</name>
<dbReference type="PANTHER" id="PTHR10250">
    <property type="entry name" value="MICROSOMAL GLUTATHIONE S-TRANSFERASE"/>
    <property type="match status" value="1"/>
</dbReference>
<dbReference type="GO" id="GO:0004602">
    <property type="term" value="F:glutathione peroxidase activity"/>
    <property type="evidence" value="ECO:0007669"/>
    <property type="project" value="TreeGrafter"/>
</dbReference>
<evidence type="ECO:0000256" key="1">
    <source>
        <dbReference type="ARBA" id="ARBA00004141"/>
    </source>
</evidence>
<dbReference type="OrthoDB" id="410651at2759"/>
<dbReference type="InterPro" id="IPR023352">
    <property type="entry name" value="MAPEG-like_dom_sf"/>
</dbReference>
<dbReference type="GO" id="GO:0005783">
    <property type="term" value="C:endoplasmic reticulum"/>
    <property type="evidence" value="ECO:0007669"/>
    <property type="project" value="TreeGrafter"/>
</dbReference>
<evidence type="ECO:0000256" key="4">
    <source>
        <dbReference type="ARBA" id="ARBA00023136"/>
    </source>
</evidence>
<dbReference type="Gene3D" id="1.20.120.550">
    <property type="entry name" value="Membrane associated eicosanoid/glutathione metabolism-like domain"/>
    <property type="match status" value="1"/>
</dbReference>
<dbReference type="GO" id="GO:0016020">
    <property type="term" value="C:membrane"/>
    <property type="evidence" value="ECO:0007669"/>
    <property type="project" value="UniProtKB-SubCell"/>
</dbReference>
<comment type="subcellular location">
    <subcellularLocation>
        <location evidence="1">Membrane</location>
        <topology evidence="1">Multi-pass membrane protein</topology>
    </subcellularLocation>
</comment>
<protein>
    <submittedName>
        <fullName evidence="7">Membrane-associated proteins in eicosanoid and glutathione metabolism</fullName>
    </submittedName>
</protein>
<reference evidence="7" key="1">
    <citation type="submission" date="2020-01" db="EMBL/GenBank/DDBJ databases">
        <authorList>
            <consortium name="DOE Joint Genome Institute"/>
            <person name="Haridas S."/>
            <person name="Albert R."/>
            <person name="Binder M."/>
            <person name="Bloem J."/>
            <person name="Labutti K."/>
            <person name="Salamov A."/>
            <person name="Andreopoulos B."/>
            <person name="Baker S.E."/>
            <person name="Barry K."/>
            <person name="Bills G."/>
            <person name="Bluhm B.H."/>
            <person name="Cannon C."/>
            <person name="Castanera R."/>
            <person name="Culley D.E."/>
            <person name="Daum C."/>
            <person name="Ezra D."/>
            <person name="Gonzalez J.B."/>
            <person name="Henrissat B."/>
            <person name="Kuo A."/>
            <person name="Liang C."/>
            <person name="Lipzen A."/>
            <person name="Lutzoni F."/>
            <person name="Magnuson J."/>
            <person name="Mondo S."/>
            <person name="Nolan M."/>
            <person name="Ohm R."/>
            <person name="Pangilinan J."/>
            <person name="Park H.-J."/>
            <person name="Ramirez L."/>
            <person name="Alfaro M."/>
            <person name="Sun H."/>
            <person name="Tritt A."/>
            <person name="Yoshinaga Y."/>
            <person name="Zwiers L.-H."/>
            <person name="Turgeon B.G."/>
            <person name="Goodwin S.B."/>
            <person name="Spatafora J.W."/>
            <person name="Crous P.W."/>
            <person name="Grigoriev I.V."/>
        </authorList>
    </citation>
    <scope>NUCLEOTIDE SEQUENCE</scope>
    <source>
        <strain evidence="7">CBS 342.82</strain>
    </source>
</reference>
<dbReference type="GO" id="GO:0005635">
    <property type="term" value="C:nuclear envelope"/>
    <property type="evidence" value="ECO:0007669"/>
    <property type="project" value="TreeGrafter"/>
</dbReference>
<dbReference type="GO" id="GO:0004364">
    <property type="term" value="F:glutathione transferase activity"/>
    <property type="evidence" value="ECO:0007669"/>
    <property type="project" value="TreeGrafter"/>
</dbReference>
<proteinExistence type="predicted"/>
<keyword evidence="6" id="KW-1185">Reference proteome</keyword>
<reference evidence="7" key="2">
    <citation type="submission" date="2020-04" db="EMBL/GenBank/DDBJ databases">
        <authorList>
            <consortium name="NCBI Genome Project"/>
        </authorList>
    </citation>
    <scope>NUCLEOTIDE SEQUENCE</scope>
    <source>
        <strain evidence="7">CBS 342.82</strain>
    </source>
</reference>
<evidence type="ECO:0000256" key="3">
    <source>
        <dbReference type="ARBA" id="ARBA00022989"/>
    </source>
</evidence>
<sequence>MSLAIIVPKEYGYVVAVTSATFFVAFWHGIRGSMYRRNAKVPYPKPYADSGDHSAADAETKKAQYLWNCAQRAHGNYLEVQPSVALSLLISGVQYPVTTAALGSVWIVGRIIYAIGYTSPTAEKGKGRVAGYVIAALPQLGLWGLSAWSGIKLVL</sequence>
<dbReference type="RefSeq" id="XP_033459103.1">
    <property type="nucleotide sequence ID" value="XM_033599819.1"/>
</dbReference>